<reference evidence="4 5" key="1">
    <citation type="submission" date="2018-01" db="EMBL/GenBank/DDBJ databases">
        <title>Superficieibacter electus gen. nov., sp. nov., an extended-spectrum beta-lactamase possessing member of the Enterobacteriaceae family, isolated from intensive care unit surfaces.</title>
        <authorList>
            <person name="Potter R.F."/>
            <person name="D'Souza A.W."/>
        </authorList>
    </citation>
    <scope>NUCLEOTIDE SEQUENCE [LARGE SCALE GENOMIC DNA]</scope>
    <source>
        <strain evidence="3 5">BP-1</strain>
        <strain evidence="2 4">BP-2</strain>
    </source>
</reference>
<dbReference type="InterPro" id="IPR016181">
    <property type="entry name" value="Acyl_CoA_acyltransferase"/>
</dbReference>
<dbReference type="OrthoDB" id="7852312at2"/>
<comment type="caution">
    <text evidence="3">The sequence shown here is derived from an EMBL/GenBank/DDBJ whole genome shotgun (WGS) entry which is preliminary data.</text>
</comment>
<protein>
    <submittedName>
        <fullName evidence="3">GNAT family N-acetyltransferase</fullName>
    </submittedName>
</protein>
<dbReference type="SUPFAM" id="SSF55729">
    <property type="entry name" value="Acyl-CoA N-acyltransferases (Nat)"/>
    <property type="match status" value="1"/>
</dbReference>
<dbReference type="PANTHER" id="PTHR43792">
    <property type="entry name" value="GNAT FAMILY, PUTATIVE (AFU_ORTHOLOGUE AFUA_3G00765)-RELATED-RELATED"/>
    <property type="match status" value="1"/>
</dbReference>
<dbReference type="InterPro" id="IPR051531">
    <property type="entry name" value="N-acetyltransferase"/>
</dbReference>
<keyword evidence="4" id="KW-1185">Reference proteome</keyword>
<proteinExistence type="predicted"/>
<dbReference type="AlphaFoldDB" id="A0A2P5GWL0"/>
<dbReference type="InterPro" id="IPR000182">
    <property type="entry name" value="GNAT_dom"/>
</dbReference>
<dbReference type="Pfam" id="PF13302">
    <property type="entry name" value="Acetyltransf_3"/>
    <property type="match status" value="1"/>
</dbReference>
<dbReference type="EMBL" id="PQGD01000001">
    <property type="protein sequence ID" value="POP50943.1"/>
    <property type="molecule type" value="Genomic_DNA"/>
</dbReference>
<evidence type="ECO:0000313" key="4">
    <source>
        <dbReference type="Proteomes" id="UP000237073"/>
    </source>
</evidence>
<dbReference type="GO" id="GO:0016747">
    <property type="term" value="F:acyltransferase activity, transferring groups other than amino-acyl groups"/>
    <property type="evidence" value="ECO:0007669"/>
    <property type="project" value="InterPro"/>
</dbReference>
<dbReference type="PROSITE" id="PS51186">
    <property type="entry name" value="GNAT"/>
    <property type="match status" value="1"/>
</dbReference>
<feature type="domain" description="N-acetyltransferase" evidence="1">
    <location>
        <begin position="9"/>
        <end position="158"/>
    </location>
</feature>
<dbReference type="PANTHER" id="PTHR43792:SF1">
    <property type="entry name" value="N-ACETYLTRANSFERASE DOMAIN-CONTAINING PROTEIN"/>
    <property type="match status" value="1"/>
</dbReference>
<evidence type="ECO:0000313" key="2">
    <source>
        <dbReference type="EMBL" id="POP47930.1"/>
    </source>
</evidence>
<accession>A0A2P5GWL0</accession>
<gene>
    <name evidence="3" type="ORF">CHU32_01985</name>
    <name evidence="2" type="ORF">CHU33_01980</name>
</gene>
<dbReference type="RefSeq" id="WP_103674398.1">
    <property type="nucleotide sequence ID" value="NZ_PQGD01000001.1"/>
</dbReference>
<evidence type="ECO:0000313" key="5">
    <source>
        <dbReference type="Proteomes" id="UP000247005"/>
    </source>
</evidence>
<sequence length="174" mass="19713">MLRLLTPRFTLSSFQESDWPFFLELRQNNAVMRYMAGIASEEDIRRVFGQRLLENNAFVIRLHVDETPLGDVGLRISKVNPAEADVGYSILPPAQGQGIASEALKAVCEYAFYQANVEALNAWVLAANAGSVRVLEKARFSRVQTLEKSFLLNDKYYDDWAFRLTKEDFARADG</sequence>
<dbReference type="CDD" id="cd04301">
    <property type="entry name" value="NAT_SF"/>
    <property type="match status" value="1"/>
</dbReference>
<dbReference type="Proteomes" id="UP000247005">
    <property type="component" value="Unassembled WGS sequence"/>
</dbReference>
<evidence type="ECO:0000259" key="1">
    <source>
        <dbReference type="PROSITE" id="PS51186"/>
    </source>
</evidence>
<dbReference type="EMBL" id="PQGE01000001">
    <property type="protein sequence ID" value="POP47930.1"/>
    <property type="molecule type" value="Genomic_DNA"/>
</dbReference>
<dbReference type="Proteomes" id="UP000237073">
    <property type="component" value="Unassembled WGS sequence"/>
</dbReference>
<evidence type="ECO:0000313" key="3">
    <source>
        <dbReference type="EMBL" id="POP50943.1"/>
    </source>
</evidence>
<name>A0A2P5GWL0_9ENTR</name>
<keyword evidence="3" id="KW-0808">Transferase</keyword>
<dbReference type="Gene3D" id="3.40.630.30">
    <property type="match status" value="1"/>
</dbReference>
<organism evidence="3 5">
    <name type="scientific">Superficieibacter electus</name>
    <dbReference type="NCBI Taxonomy" id="2022662"/>
    <lineage>
        <taxon>Bacteria</taxon>
        <taxon>Pseudomonadati</taxon>
        <taxon>Pseudomonadota</taxon>
        <taxon>Gammaproteobacteria</taxon>
        <taxon>Enterobacterales</taxon>
        <taxon>Enterobacteriaceae</taxon>
        <taxon>Superficieibacter</taxon>
    </lineage>
</organism>